<keyword evidence="15" id="KW-1185">Reference proteome</keyword>
<dbReference type="GO" id="GO:0071970">
    <property type="term" value="P:fungal-type cell wall (1-&gt;3)-beta-D-glucan biosynthetic process"/>
    <property type="evidence" value="ECO:0007669"/>
    <property type="project" value="TreeGrafter"/>
</dbReference>
<dbReference type="Gene3D" id="3.20.20.80">
    <property type="entry name" value="Glycosidases"/>
    <property type="match status" value="1"/>
</dbReference>
<dbReference type="InParanoid" id="I2GWR1"/>
<feature type="chain" id="PRO_5005135812" description="1,3-beta-glucanosyltransferase" evidence="12">
    <location>
        <begin position="22"/>
        <end position="488"/>
    </location>
</feature>
<keyword evidence="13" id="KW-1133">Transmembrane helix</keyword>
<evidence type="ECO:0000256" key="9">
    <source>
        <dbReference type="ARBA" id="ARBA00023180"/>
    </source>
</evidence>
<dbReference type="FunCoup" id="I2GWR1">
    <property type="interactions" value="42"/>
</dbReference>
<evidence type="ECO:0000313" key="15">
    <source>
        <dbReference type="Proteomes" id="UP000002866"/>
    </source>
</evidence>
<dbReference type="GO" id="GO:0098552">
    <property type="term" value="C:side of membrane"/>
    <property type="evidence" value="ECO:0007669"/>
    <property type="project" value="UniProtKB-KW"/>
</dbReference>
<evidence type="ECO:0000256" key="3">
    <source>
        <dbReference type="ARBA" id="ARBA00007528"/>
    </source>
</evidence>
<feature type="signal peptide" evidence="12">
    <location>
        <begin position="1"/>
        <end position="21"/>
    </location>
</feature>
<comment type="function">
    <text evidence="12">Splits internally a 1,3-beta-glucan molecule and transfers the newly generated reducing end (the donor) to the non-reducing end of another 1,3-beta-glucan molecule (the acceptor) forming a 1,3-beta linkage, resulting in the elongation of 1,3-beta-glucan chains in the cell wall.</text>
</comment>
<evidence type="ECO:0000256" key="12">
    <source>
        <dbReference type="RuleBase" id="RU361209"/>
    </source>
</evidence>
<dbReference type="SUPFAM" id="SSF51445">
    <property type="entry name" value="(Trans)glycosidases"/>
    <property type="match status" value="1"/>
</dbReference>
<keyword evidence="7 12" id="KW-0472">Membrane</keyword>
<evidence type="ECO:0000256" key="4">
    <source>
        <dbReference type="ARBA" id="ARBA00022622"/>
    </source>
</evidence>
<keyword evidence="10 12" id="KW-0449">Lipoprotein</keyword>
<proteinExistence type="inferred from homology"/>
<organism evidence="14 15">
    <name type="scientific">Henningerozyma blattae (strain ATCC 34711 / CBS 6284 / DSM 70876 / NBRC 10599 / NRRL Y-10934 / UCD 77-7)</name>
    <name type="common">Yeast</name>
    <name type="synonym">Tetrapisispora blattae</name>
    <dbReference type="NCBI Taxonomy" id="1071380"/>
    <lineage>
        <taxon>Eukaryota</taxon>
        <taxon>Fungi</taxon>
        <taxon>Dikarya</taxon>
        <taxon>Ascomycota</taxon>
        <taxon>Saccharomycotina</taxon>
        <taxon>Saccharomycetes</taxon>
        <taxon>Saccharomycetales</taxon>
        <taxon>Saccharomycetaceae</taxon>
        <taxon>Henningerozyma</taxon>
    </lineage>
</organism>
<evidence type="ECO:0000256" key="8">
    <source>
        <dbReference type="ARBA" id="ARBA00023157"/>
    </source>
</evidence>
<keyword evidence="11" id="KW-0961">Cell wall biogenesis/degradation</keyword>
<dbReference type="Proteomes" id="UP000002866">
    <property type="component" value="Chromosome 1"/>
</dbReference>
<dbReference type="EC" id="2.4.1.-" evidence="12"/>
<dbReference type="EMBL" id="HE806316">
    <property type="protein sequence ID" value="CCH58563.1"/>
    <property type="molecule type" value="Genomic_DNA"/>
</dbReference>
<dbReference type="Pfam" id="PF03198">
    <property type="entry name" value="Glyco_hydro_72"/>
    <property type="match status" value="1"/>
</dbReference>
<keyword evidence="5 12" id="KW-0808">Transferase</keyword>
<dbReference type="HOGENOM" id="CLU_021855_1_2_1"/>
<keyword evidence="13" id="KW-0812">Transmembrane</keyword>
<evidence type="ECO:0000256" key="7">
    <source>
        <dbReference type="ARBA" id="ARBA00023136"/>
    </source>
</evidence>
<dbReference type="PANTHER" id="PTHR31468:SF14">
    <property type="entry name" value="1,3-BETA-GLUCANOSYLTRANSFERASE GAS4"/>
    <property type="match status" value="1"/>
</dbReference>
<feature type="transmembrane region" description="Helical" evidence="13">
    <location>
        <begin position="470"/>
        <end position="487"/>
    </location>
</feature>
<keyword evidence="8" id="KW-1015">Disulfide bond</keyword>
<dbReference type="GO" id="GO:0030476">
    <property type="term" value="P:ascospore wall assembly"/>
    <property type="evidence" value="ECO:0007669"/>
    <property type="project" value="EnsemblFungi"/>
</dbReference>
<protein>
    <recommendedName>
        <fullName evidence="12">1,3-beta-glucanosyltransferase</fullName>
        <ecNumber evidence="12">2.4.1.-</ecNumber>
    </recommendedName>
</protein>
<dbReference type="AlphaFoldDB" id="I2GWR1"/>
<evidence type="ECO:0000256" key="2">
    <source>
        <dbReference type="ARBA" id="ARBA00004589"/>
    </source>
</evidence>
<evidence type="ECO:0000256" key="5">
    <source>
        <dbReference type="ARBA" id="ARBA00022679"/>
    </source>
</evidence>
<dbReference type="InterPro" id="IPR004886">
    <property type="entry name" value="Glucanosyltransferase"/>
</dbReference>
<dbReference type="PANTHER" id="PTHR31468">
    <property type="entry name" value="1,3-BETA-GLUCANOSYLTRANSFERASE GAS1"/>
    <property type="match status" value="1"/>
</dbReference>
<dbReference type="OrthoDB" id="421038at2759"/>
<evidence type="ECO:0000256" key="11">
    <source>
        <dbReference type="ARBA" id="ARBA00023316"/>
    </source>
</evidence>
<dbReference type="eggNOG" id="ENOG502QRZZ">
    <property type="taxonomic scope" value="Eukaryota"/>
</dbReference>
<gene>
    <name evidence="14" type="primary">TBLA0A07740</name>
    <name evidence="14" type="ORF">TBLA_0A07740</name>
</gene>
<accession>I2GWR1</accession>
<evidence type="ECO:0000313" key="14">
    <source>
        <dbReference type="EMBL" id="CCH58563.1"/>
    </source>
</evidence>
<sequence length="488" mass="55518">MKSNIIKQFLFLLLLPSKLWAAIHPIDVVGKYFVDSITKERFYIKGVDYQPGGSSEELSKSDPLSDPEKCARDIVLFQELGINTIRIYSINPDLDHDKCMTMLAAAGIYLLLDVNSPVQGQHLNRYEPWSTYTMSYVQHIFKVVEKFSYYNNTLGFFAGNEVVNDMKSAQFSPKYIKVIIGDLKKYIEKHSPRSIPVGYSAADDLNYRASLASYLECAEEKGDTYNSVDFYGVNSYQWCGTQTMESSGYDKLIRTYSSYTKPIIFSEFGCNQVLPRQFDEVKALFSKPMTPTFSGGLVYEFTQESNNYGLVSLDSEGNAHILGDFEKLKNTYKEIPPLRSKEMSKFIVADETLNVTSKQAFFNKHQLPICKNRYDNLNIEGTAIRSVASPIIFKGNHGLRGYYVTLEDKDLQCEYEIYDINGKARSKESKRIKVVNDLKSEKQETIVRSSGVEAASLENSSPKRNFGSQILRLGMLCMLIFFSMMFLT</sequence>
<dbReference type="RefSeq" id="XP_004178082.1">
    <property type="nucleotide sequence ID" value="XM_004178034.1"/>
</dbReference>
<dbReference type="GO" id="GO:0005886">
    <property type="term" value="C:plasma membrane"/>
    <property type="evidence" value="ECO:0007669"/>
    <property type="project" value="UniProtKB-SubCell"/>
</dbReference>
<evidence type="ECO:0000256" key="10">
    <source>
        <dbReference type="ARBA" id="ARBA00023288"/>
    </source>
</evidence>
<dbReference type="GeneID" id="14493198"/>
<comment type="subcellular location">
    <subcellularLocation>
        <location evidence="1">Cell envelope</location>
    </subcellularLocation>
    <subcellularLocation>
        <location evidence="12">Cell membrane</location>
        <topology evidence="12">Lipid-anchor</topology>
        <topology evidence="12">GPI-anchor</topology>
    </subcellularLocation>
    <subcellularLocation>
        <location evidence="2">Membrane</location>
        <topology evidence="2">Lipid-anchor</topology>
        <topology evidence="2">GPI-anchor</topology>
    </subcellularLocation>
</comment>
<dbReference type="GO" id="GO:0009277">
    <property type="term" value="C:fungal-type cell wall"/>
    <property type="evidence" value="ECO:0007669"/>
    <property type="project" value="EnsemblFungi"/>
</dbReference>
<dbReference type="OMA" id="IRVYNID"/>
<evidence type="ECO:0000256" key="13">
    <source>
        <dbReference type="SAM" id="Phobius"/>
    </source>
</evidence>
<reference evidence="14 15" key="1">
    <citation type="journal article" date="2011" name="Proc. Natl. Acad. Sci. U.S.A.">
        <title>Evolutionary erosion of yeast sex chromosomes by mating-type switching accidents.</title>
        <authorList>
            <person name="Gordon J.L."/>
            <person name="Armisen D."/>
            <person name="Proux-Wera E."/>
            <person name="Oheigeartaigh S.S."/>
            <person name="Byrne K.P."/>
            <person name="Wolfe K.H."/>
        </authorList>
    </citation>
    <scope>NUCLEOTIDE SEQUENCE [LARGE SCALE GENOMIC DNA]</scope>
    <source>
        <strain evidence="15">ATCC 34711 / CBS 6284 / DSM 70876 / NBRC 10599 / NRRL Y-10934 / UCD 77-7</strain>
    </source>
</reference>
<name>I2GWR1_HENB6</name>
<dbReference type="FunFam" id="3.20.20.80:FF:000032">
    <property type="entry name" value="1,3-beta-glucanosyltransferase"/>
    <property type="match status" value="1"/>
</dbReference>
<evidence type="ECO:0000256" key="6">
    <source>
        <dbReference type="ARBA" id="ARBA00022729"/>
    </source>
</evidence>
<dbReference type="InterPro" id="IPR017853">
    <property type="entry name" value="GH"/>
</dbReference>
<evidence type="ECO:0000256" key="1">
    <source>
        <dbReference type="ARBA" id="ARBA00004196"/>
    </source>
</evidence>
<dbReference type="GO" id="GO:0042124">
    <property type="term" value="F:1,3-beta-glucanosyltransferase activity"/>
    <property type="evidence" value="ECO:0007669"/>
    <property type="project" value="EnsemblFungi"/>
</dbReference>
<comment type="similarity">
    <text evidence="3 12">Belongs to the glycosyl hydrolase 72 family.</text>
</comment>
<keyword evidence="6 12" id="KW-0732">Signal</keyword>
<keyword evidence="4 12" id="KW-0336">GPI-anchor</keyword>
<keyword evidence="9" id="KW-0325">Glycoprotein</keyword>
<dbReference type="KEGG" id="tbl:TBLA_0A07740"/>